<dbReference type="PANTHER" id="PTHR10488">
    <property type="entry name" value="GLYCINE AMIDINOTRANSFERASE, MITOCHONDRIAL"/>
    <property type="match status" value="1"/>
</dbReference>
<name>A0ABU1EYX4_9STAP</name>
<evidence type="ECO:0000256" key="2">
    <source>
        <dbReference type="ARBA" id="ARBA00022679"/>
    </source>
</evidence>
<accession>A0ABU1EYX4</accession>
<protein>
    <recommendedName>
        <fullName evidence="5">Glycine amidinotransferase</fullName>
    </recommendedName>
</protein>
<dbReference type="RefSeq" id="WP_309551423.1">
    <property type="nucleotide sequence ID" value="NZ_JAVJGV010000034.1"/>
</dbReference>
<dbReference type="InterPro" id="IPR033195">
    <property type="entry name" value="AmidinoTrfase"/>
</dbReference>
<gene>
    <name evidence="3" type="ORF">RCO12_07720</name>
</gene>
<evidence type="ECO:0000313" key="3">
    <source>
        <dbReference type="EMBL" id="MDR5603325.1"/>
    </source>
</evidence>
<proteinExistence type="inferred from homology"/>
<sequence>MLVVGNEIIEAPMAQRARFFEYRAYRKLIKDYFKKGAKWTAAPKPLMSDKLYNLDFDMHFKSFDAENYNSLTQYEPCFDAASFVRFGKDIFYQSDSVTNDFGAEWLKRHLGANFRIHRVRFRDPHPQHLDTTFVPLRPGLLMTNPERPCIDNTLELFRKNSWEIVEAPPSIHKSGFHSPEVSNWISMNVFLLDENKVVVDEVETPMIKFLEKLNFTVITCPFSDVLKFGGSFHCCTTDIRRIGELKSYFPSLD</sequence>
<evidence type="ECO:0008006" key="5">
    <source>
        <dbReference type="Google" id="ProtNLM"/>
    </source>
</evidence>
<dbReference type="SUPFAM" id="SSF55909">
    <property type="entry name" value="Pentein"/>
    <property type="match status" value="1"/>
</dbReference>
<dbReference type="EMBL" id="JAVJGV010000034">
    <property type="protein sequence ID" value="MDR5603325.1"/>
    <property type="molecule type" value="Genomic_DNA"/>
</dbReference>
<keyword evidence="2" id="KW-0808">Transferase</keyword>
<evidence type="ECO:0000313" key="4">
    <source>
        <dbReference type="Proteomes" id="UP001255050"/>
    </source>
</evidence>
<dbReference type="Proteomes" id="UP001255050">
    <property type="component" value="Unassembled WGS sequence"/>
</dbReference>
<evidence type="ECO:0000256" key="1">
    <source>
        <dbReference type="ARBA" id="ARBA00006943"/>
    </source>
</evidence>
<organism evidence="3 4">
    <name type="scientific">Staphylococcus coagulans</name>
    <dbReference type="NCBI Taxonomy" id="74706"/>
    <lineage>
        <taxon>Bacteria</taxon>
        <taxon>Bacillati</taxon>
        <taxon>Bacillota</taxon>
        <taxon>Bacilli</taxon>
        <taxon>Bacillales</taxon>
        <taxon>Staphylococcaceae</taxon>
        <taxon>Staphylococcus</taxon>
    </lineage>
</organism>
<keyword evidence="4" id="KW-1185">Reference proteome</keyword>
<comment type="similarity">
    <text evidence="1">Belongs to the amidinotransferase family.</text>
</comment>
<reference evidence="3 4" key="1">
    <citation type="submission" date="2023-08" db="EMBL/GenBank/DDBJ databases">
        <title>Whole genome sequencing of Staphylococcus coagulans NN-2474.</title>
        <authorList>
            <person name="Kropotov V.S."/>
            <person name="Boriskina E.V."/>
            <person name="Gordinskaya N.A."/>
            <person name="Shkurkina I.S."/>
            <person name="Kryazhev D.V."/>
            <person name="Alekseeva A.E."/>
            <person name="Makhova M.A."/>
        </authorList>
    </citation>
    <scope>NUCLEOTIDE SEQUENCE [LARGE SCALE GENOMIC DNA]</scope>
    <source>
        <strain evidence="3 4">NN-2474</strain>
    </source>
</reference>
<dbReference type="Gene3D" id="3.75.10.10">
    <property type="entry name" value="L-arginine/glycine Amidinotransferase, Chain A"/>
    <property type="match status" value="1"/>
</dbReference>
<comment type="caution">
    <text evidence="3">The sequence shown here is derived from an EMBL/GenBank/DDBJ whole genome shotgun (WGS) entry which is preliminary data.</text>
</comment>
<dbReference type="PANTHER" id="PTHR10488:SF1">
    <property type="entry name" value="GLYCINE AMIDINOTRANSFERASE, MITOCHONDRIAL"/>
    <property type="match status" value="1"/>
</dbReference>